<sequence length="71" mass="7698">MTQKAPNSADVARALEVAARVYRGDQDMIVRFMETPHPKLSGRTPLEASEEAAGADRVIDLLRSAESGFPV</sequence>
<dbReference type="EMBL" id="FOXA01000026">
    <property type="protein sequence ID" value="SFQ01289.1"/>
    <property type="molecule type" value="Genomic_DNA"/>
</dbReference>
<dbReference type="Pfam" id="PF09722">
    <property type="entry name" value="Xre_MbcA_ParS_C"/>
    <property type="match status" value="1"/>
</dbReference>
<reference evidence="2 3" key="1">
    <citation type="submission" date="2016-10" db="EMBL/GenBank/DDBJ databases">
        <authorList>
            <person name="de Groot N.N."/>
        </authorList>
    </citation>
    <scope>NUCLEOTIDE SEQUENCE [LARGE SCALE GENOMIC DNA]</scope>
    <source>
        <strain evidence="2 3">DSM 19547</strain>
    </source>
</reference>
<dbReference type="OrthoDB" id="7349803at2"/>
<gene>
    <name evidence="2" type="ORF">SAMN04488047_12614</name>
</gene>
<keyword evidence="3" id="KW-1185">Reference proteome</keyword>
<dbReference type="RefSeq" id="WP_093424964.1">
    <property type="nucleotide sequence ID" value="NZ_FOXA01000026.1"/>
</dbReference>
<dbReference type="AlphaFoldDB" id="A0A1I5V1D4"/>
<evidence type="ECO:0000313" key="2">
    <source>
        <dbReference type="EMBL" id="SFQ01289.1"/>
    </source>
</evidence>
<feature type="domain" description="Antitoxin Xre/MbcA/ParS-like toxin-binding" evidence="1">
    <location>
        <begin position="20"/>
        <end position="68"/>
    </location>
</feature>
<organism evidence="2 3">
    <name type="scientific">Tranquillimonas alkanivorans</name>
    <dbReference type="NCBI Taxonomy" id="441119"/>
    <lineage>
        <taxon>Bacteria</taxon>
        <taxon>Pseudomonadati</taxon>
        <taxon>Pseudomonadota</taxon>
        <taxon>Alphaproteobacteria</taxon>
        <taxon>Rhodobacterales</taxon>
        <taxon>Roseobacteraceae</taxon>
        <taxon>Tranquillimonas</taxon>
    </lineage>
</organism>
<accession>A0A1I5V1D4</accession>
<dbReference type="InterPro" id="IPR024467">
    <property type="entry name" value="Xre/MbcA/ParS-like_toxin-bd"/>
</dbReference>
<dbReference type="Proteomes" id="UP000199356">
    <property type="component" value="Unassembled WGS sequence"/>
</dbReference>
<evidence type="ECO:0000259" key="1">
    <source>
        <dbReference type="Pfam" id="PF09722"/>
    </source>
</evidence>
<name>A0A1I5V1D4_9RHOB</name>
<protein>
    <recommendedName>
        <fullName evidence="1">Antitoxin Xre/MbcA/ParS-like toxin-binding domain-containing protein</fullName>
    </recommendedName>
</protein>
<evidence type="ECO:0000313" key="3">
    <source>
        <dbReference type="Proteomes" id="UP000199356"/>
    </source>
</evidence>
<dbReference type="STRING" id="441119.SAMN04488047_12614"/>
<proteinExistence type="predicted"/>